<evidence type="ECO:0000256" key="3">
    <source>
        <dbReference type="ARBA" id="ARBA00023295"/>
    </source>
</evidence>
<comment type="subunit">
    <text evidence="4">Homodimer.</text>
</comment>
<dbReference type="SUPFAM" id="SSF51445">
    <property type="entry name" value="(Trans)glycosidases"/>
    <property type="match status" value="1"/>
</dbReference>
<keyword evidence="4" id="KW-1015">Disulfide bond</keyword>
<dbReference type="GO" id="GO:0016139">
    <property type="term" value="P:glycoside catabolic process"/>
    <property type="evidence" value="ECO:0007669"/>
    <property type="project" value="TreeGrafter"/>
</dbReference>
<dbReference type="AlphaFoldDB" id="A0A7R9R213"/>
<dbReference type="GO" id="GO:0005737">
    <property type="term" value="C:cytoplasm"/>
    <property type="evidence" value="ECO:0007669"/>
    <property type="project" value="TreeGrafter"/>
</dbReference>
<protein>
    <recommendedName>
        <fullName evidence="4">Alpha-galactosidase</fullName>
        <ecNumber evidence="4">3.2.1.-</ecNumber>
    </recommendedName>
</protein>
<keyword evidence="3 4" id="KW-0326">Glycosidase</keyword>
<dbReference type="InterPro" id="IPR017853">
    <property type="entry name" value="GH"/>
</dbReference>
<dbReference type="Gene3D" id="3.20.20.70">
    <property type="entry name" value="Aldolase class I"/>
    <property type="match status" value="1"/>
</dbReference>
<dbReference type="Proteomes" id="UP000728032">
    <property type="component" value="Unassembled WGS sequence"/>
</dbReference>
<dbReference type="EC" id="3.2.1.-" evidence="4"/>
<evidence type="ECO:0000313" key="6">
    <source>
        <dbReference type="Proteomes" id="UP000728032"/>
    </source>
</evidence>
<dbReference type="EMBL" id="CAJPVJ010059048">
    <property type="protein sequence ID" value="CAG2183963.1"/>
    <property type="molecule type" value="Genomic_DNA"/>
</dbReference>
<sequence length="105" mass="12037">MDSWASIDEIIQYYGQYNDLFIKHSGPGHWADPDELSIGNSGLSWHQSRTQMAMWCMWSSPLLMSTDLRQLKPEFKAILQNKALIAVNQDKHGILAKRVIGVRIH</sequence>
<dbReference type="OrthoDB" id="5795902at2759"/>
<dbReference type="PRINTS" id="PR00740">
    <property type="entry name" value="GLHYDRLASE27"/>
</dbReference>
<dbReference type="InterPro" id="IPR002241">
    <property type="entry name" value="Glyco_hydro_27"/>
</dbReference>
<evidence type="ECO:0000256" key="4">
    <source>
        <dbReference type="RuleBase" id="RU361168"/>
    </source>
</evidence>
<organism evidence="5">
    <name type="scientific">Oppiella nova</name>
    <dbReference type="NCBI Taxonomy" id="334625"/>
    <lineage>
        <taxon>Eukaryota</taxon>
        <taxon>Metazoa</taxon>
        <taxon>Ecdysozoa</taxon>
        <taxon>Arthropoda</taxon>
        <taxon>Chelicerata</taxon>
        <taxon>Arachnida</taxon>
        <taxon>Acari</taxon>
        <taxon>Acariformes</taxon>
        <taxon>Sarcoptiformes</taxon>
        <taxon>Oribatida</taxon>
        <taxon>Brachypylina</taxon>
        <taxon>Oppioidea</taxon>
        <taxon>Oppiidae</taxon>
        <taxon>Oppiella</taxon>
    </lineage>
</organism>
<name>A0A7R9R213_9ACAR</name>
<dbReference type="GO" id="GO:0004557">
    <property type="term" value="F:alpha-galactosidase activity"/>
    <property type="evidence" value="ECO:0007669"/>
    <property type="project" value="TreeGrafter"/>
</dbReference>
<evidence type="ECO:0000256" key="2">
    <source>
        <dbReference type="ARBA" id="ARBA00022801"/>
    </source>
</evidence>
<gene>
    <name evidence="5" type="ORF">ONB1V03_LOCUS23383</name>
</gene>
<dbReference type="Pfam" id="PF16499">
    <property type="entry name" value="Melibiase_2"/>
    <property type="match status" value="1"/>
</dbReference>
<comment type="similarity">
    <text evidence="1 4">Belongs to the glycosyl hydrolase 27 family.</text>
</comment>
<dbReference type="GO" id="GO:0009311">
    <property type="term" value="P:oligosaccharide metabolic process"/>
    <property type="evidence" value="ECO:0007669"/>
    <property type="project" value="TreeGrafter"/>
</dbReference>
<evidence type="ECO:0000256" key="1">
    <source>
        <dbReference type="ARBA" id="ARBA00009743"/>
    </source>
</evidence>
<keyword evidence="2 4" id="KW-0378">Hydrolase</keyword>
<proteinExistence type="inferred from homology"/>
<dbReference type="PANTHER" id="PTHR11452">
    <property type="entry name" value="ALPHA-GALACTOSIDASE/ALPHA-N-ACETYLGALACTOSAMINIDASE"/>
    <property type="match status" value="1"/>
</dbReference>
<accession>A0A7R9R213</accession>
<dbReference type="InterPro" id="IPR013785">
    <property type="entry name" value="Aldolase_TIM"/>
</dbReference>
<dbReference type="PANTHER" id="PTHR11452:SF83">
    <property type="entry name" value="ALPHA-GALACTOSIDASE"/>
    <property type="match status" value="1"/>
</dbReference>
<dbReference type="EMBL" id="OC973873">
    <property type="protein sequence ID" value="CAD7668514.1"/>
    <property type="molecule type" value="Genomic_DNA"/>
</dbReference>
<reference evidence="5" key="1">
    <citation type="submission" date="2020-11" db="EMBL/GenBank/DDBJ databases">
        <authorList>
            <person name="Tran Van P."/>
        </authorList>
    </citation>
    <scope>NUCLEOTIDE SEQUENCE</scope>
</reference>
<keyword evidence="6" id="KW-1185">Reference proteome</keyword>
<evidence type="ECO:0000313" key="5">
    <source>
        <dbReference type="EMBL" id="CAD7668514.1"/>
    </source>
</evidence>